<dbReference type="InterPro" id="IPR011604">
    <property type="entry name" value="PDDEXK-like_dom_sf"/>
</dbReference>
<evidence type="ECO:0000259" key="2">
    <source>
        <dbReference type="Pfam" id="PF09588"/>
    </source>
</evidence>
<keyword evidence="4" id="KW-1185">Reference proteome</keyword>
<dbReference type="PANTHER" id="PTHR46609">
    <property type="entry name" value="EXONUCLEASE, PHAGE-TYPE/RECB, C-TERMINAL DOMAIN-CONTAINING PROTEIN"/>
    <property type="match status" value="1"/>
</dbReference>
<evidence type="ECO:0000313" key="3">
    <source>
        <dbReference type="EMBL" id="REG25270.1"/>
    </source>
</evidence>
<dbReference type="AlphaFoldDB" id="A0A3E0AZV7"/>
<name>A0A3E0AZV7_9STAP</name>
<reference evidence="3 4" key="1">
    <citation type="submission" date="2018-08" db="EMBL/GenBank/DDBJ databases">
        <title>Genomic Encyclopedia of Type Strains, Phase IV (KMG-IV): sequencing the most valuable type-strain genomes for metagenomic binning, comparative biology and taxonomic classification.</title>
        <authorList>
            <person name="Goeker M."/>
        </authorList>
    </citation>
    <scope>NUCLEOTIDE SEQUENCE [LARGE SCALE GENOMIC DNA]</scope>
    <source>
        <strain evidence="3 4">DSM 17274</strain>
    </source>
</reference>
<dbReference type="InterPro" id="IPR051703">
    <property type="entry name" value="NF-kappa-B_Signaling_Reg"/>
</dbReference>
<dbReference type="InterPro" id="IPR019080">
    <property type="entry name" value="YqaJ_viral_recombinase"/>
</dbReference>
<organism evidence="3 4">
    <name type="scientific">Jeotgalicoccus halotolerans</name>
    <dbReference type="NCBI Taxonomy" id="157227"/>
    <lineage>
        <taxon>Bacteria</taxon>
        <taxon>Bacillati</taxon>
        <taxon>Bacillota</taxon>
        <taxon>Bacilli</taxon>
        <taxon>Bacillales</taxon>
        <taxon>Staphylococcaceae</taxon>
        <taxon>Jeotgalicoccus</taxon>
    </lineage>
</organism>
<comment type="caution">
    <text evidence="3">The sequence shown here is derived from an EMBL/GenBank/DDBJ whole genome shotgun (WGS) entry which is preliminary data.</text>
</comment>
<feature type="domain" description="YqaJ viral recombinase" evidence="2">
    <location>
        <begin position="14"/>
        <end position="149"/>
    </location>
</feature>
<keyword evidence="3" id="KW-0378">Hydrolase</keyword>
<protein>
    <submittedName>
        <fullName evidence="3">Putative phage-type endonuclease</fullName>
    </submittedName>
</protein>
<dbReference type="InterPro" id="IPR017482">
    <property type="entry name" value="Lambda-type_endonuclease"/>
</dbReference>
<dbReference type="OrthoDB" id="46225at2"/>
<keyword evidence="1" id="KW-0175">Coiled coil</keyword>
<dbReference type="SUPFAM" id="SSF52980">
    <property type="entry name" value="Restriction endonuclease-like"/>
    <property type="match status" value="1"/>
</dbReference>
<sequence>MAELVNIKDLTREEWLQERMTGIGGSDAGTILGVNKWKSKTQLFFEKTNPEMIQEISNDAIHFGNVLEDVVAEEFAARTGKKVRRDNRMLRHPDHHFMMANLDRVVVGEKALLECKTTSQYNVEQWEDDNVPAQYLCQIQHYMAVTGFEKAYIAVLIGGQSFIWKEIERDDELIQIIIDAEKDFWENNVQANVIPEIDGSEATSDFINHIYQDIDNEEIELGSEADTLMKAIESIKEDIKEKQQLQKKYENQLKDSLGHNAAGKTEAYIATWKQQTRRSIDKKALEEKYGKDVIDQFYKESEYRVLRIKQIKEEQ</sequence>
<evidence type="ECO:0000313" key="4">
    <source>
        <dbReference type="Proteomes" id="UP000257076"/>
    </source>
</evidence>
<dbReference type="Pfam" id="PF09588">
    <property type="entry name" value="YqaJ"/>
    <property type="match status" value="1"/>
</dbReference>
<dbReference type="Gene3D" id="3.90.320.10">
    <property type="match status" value="1"/>
</dbReference>
<feature type="coiled-coil region" evidence="1">
    <location>
        <begin position="225"/>
        <end position="255"/>
    </location>
</feature>
<keyword evidence="3" id="KW-0540">Nuclease</keyword>
<dbReference type="InterPro" id="IPR011335">
    <property type="entry name" value="Restrct_endonuc-II-like"/>
</dbReference>
<dbReference type="NCBIfam" id="TIGR03033">
    <property type="entry name" value="phage_rel_nuc"/>
    <property type="match status" value="1"/>
</dbReference>
<dbReference type="Proteomes" id="UP000257076">
    <property type="component" value="Unassembled WGS sequence"/>
</dbReference>
<dbReference type="GO" id="GO:0004519">
    <property type="term" value="F:endonuclease activity"/>
    <property type="evidence" value="ECO:0007669"/>
    <property type="project" value="UniProtKB-KW"/>
</dbReference>
<gene>
    <name evidence="3" type="ORF">DFR63_0296</name>
</gene>
<dbReference type="EMBL" id="QUMW01000009">
    <property type="protein sequence ID" value="REG25270.1"/>
    <property type="molecule type" value="Genomic_DNA"/>
</dbReference>
<dbReference type="RefSeq" id="WP_115883972.1">
    <property type="nucleotide sequence ID" value="NZ_CBCSHX010000001.1"/>
</dbReference>
<accession>A0A3E0AZV7</accession>
<evidence type="ECO:0000256" key="1">
    <source>
        <dbReference type="SAM" id="Coils"/>
    </source>
</evidence>
<keyword evidence="3" id="KW-0255">Endonuclease</keyword>
<proteinExistence type="predicted"/>
<dbReference type="PANTHER" id="PTHR46609:SF6">
    <property type="entry name" value="EXONUCLEASE, PHAGE-TYPE_RECB, C-TERMINAL DOMAIN-CONTAINING PROTEIN-RELATED"/>
    <property type="match status" value="1"/>
</dbReference>